<feature type="compositionally biased region" description="Acidic residues" evidence="1">
    <location>
        <begin position="174"/>
        <end position="204"/>
    </location>
</feature>
<feature type="domain" description="DUF4340" evidence="3">
    <location>
        <begin position="74"/>
        <end position="177"/>
    </location>
</feature>
<keyword evidence="2" id="KW-0812">Transmembrane</keyword>
<name>A0A9W6C8C0_9FIRM</name>
<feature type="region of interest" description="Disordered" evidence="1">
    <location>
        <begin position="161"/>
        <end position="212"/>
    </location>
</feature>
<gene>
    <name evidence="4" type="ORF">Selli1_24380</name>
</gene>
<dbReference type="Pfam" id="PF14238">
    <property type="entry name" value="DUF4340"/>
    <property type="match status" value="1"/>
</dbReference>
<protein>
    <recommendedName>
        <fullName evidence="3">DUF4340 domain-containing protein</fullName>
    </recommendedName>
</protein>
<keyword evidence="2" id="KW-1133">Transmembrane helix</keyword>
<feature type="transmembrane region" description="Helical" evidence="2">
    <location>
        <begin position="7"/>
        <end position="24"/>
    </location>
</feature>
<evidence type="ECO:0000256" key="2">
    <source>
        <dbReference type="SAM" id="Phobius"/>
    </source>
</evidence>
<evidence type="ECO:0000259" key="3">
    <source>
        <dbReference type="Pfam" id="PF14238"/>
    </source>
</evidence>
<dbReference type="EMBL" id="BSBO01000026">
    <property type="protein sequence ID" value="GLG05264.1"/>
    <property type="molecule type" value="Genomic_DNA"/>
</dbReference>
<evidence type="ECO:0000313" key="5">
    <source>
        <dbReference type="Proteomes" id="UP001145145"/>
    </source>
</evidence>
<sequence length="212" mass="23112">MKQKKGLIILLAVLLVLCIVYFALRSYNQSQKEAEQAKAEAEKIHVVDIENPVEITYSSEDGSSVSLVKEDDTWHLKDDTETALVQDTIENIADTVSDVQAERQIEDPDSLESYGLDSPAYTITVTGEDGTTETIYIGDGADSDYYMTTGDKENVYTVSSSLPNVLEMNTDNLKEEEETESTEDDASADDSSSDDSTSGEESTDTESGSAAE</sequence>
<reference evidence="4 5" key="1">
    <citation type="journal article" date="2023" name="Int. J. Syst. Evol. Microbiol.">
        <title>Sellimonas catena sp. nov., isolated from human faeces.</title>
        <authorList>
            <person name="Hisatomi A."/>
            <person name="Ohkuma M."/>
            <person name="Sakamoto M."/>
        </authorList>
    </citation>
    <scope>NUCLEOTIDE SEQUENCE [LARGE SCALE GENOMIC DNA]</scope>
    <source>
        <strain evidence="4 5">12EGH17</strain>
    </source>
</reference>
<accession>A0A9W6C8C0</accession>
<keyword evidence="2" id="KW-0472">Membrane</keyword>
<dbReference type="RefSeq" id="WP_138372567.1">
    <property type="nucleotide sequence ID" value="NZ_BSBO01000026.1"/>
</dbReference>
<organism evidence="4 5">
    <name type="scientific">Sellimonas catena</name>
    <dbReference type="NCBI Taxonomy" id="2994035"/>
    <lineage>
        <taxon>Bacteria</taxon>
        <taxon>Bacillati</taxon>
        <taxon>Bacillota</taxon>
        <taxon>Clostridia</taxon>
        <taxon>Lachnospirales</taxon>
        <taxon>Lachnospiraceae</taxon>
        <taxon>Sellimonas</taxon>
    </lineage>
</organism>
<feature type="compositionally biased region" description="Polar residues" evidence="1">
    <location>
        <begin position="161"/>
        <end position="171"/>
    </location>
</feature>
<dbReference type="Proteomes" id="UP001145145">
    <property type="component" value="Unassembled WGS sequence"/>
</dbReference>
<dbReference type="InterPro" id="IPR025641">
    <property type="entry name" value="DUF4340"/>
</dbReference>
<comment type="caution">
    <text evidence="4">The sequence shown here is derived from an EMBL/GenBank/DDBJ whole genome shotgun (WGS) entry which is preliminary data.</text>
</comment>
<proteinExistence type="predicted"/>
<keyword evidence="5" id="KW-1185">Reference proteome</keyword>
<evidence type="ECO:0000313" key="4">
    <source>
        <dbReference type="EMBL" id="GLG05264.1"/>
    </source>
</evidence>
<evidence type="ECO:0000256" key="1">
    <source>
        <dbReference type="SAM" id="MobiDB-lite"/>
    </source>
</evidence>
<dbReference type="AlphaFoldDB" id="A0A9W6C8C0"/>